<evidence type="ECO:0000313" key="4">
    <source>
        <dbReference type="Proteomes" id="UP001280121"/>
    </source>
</evidence>
<dbReference type="Proteomes" id="UP001280121">
    <property type="component" value="Unassembled WGS sequence"/>
</dbReference>
<dbReference type="AlphaFoldDB" id="A0AAD9U4J4"/>
<protein>
    <recommendedName>
        <fullName evidence="2">CCHC-type domain-containing protein</fullName>
    </recommendedName>
</protein>
<feature type="region of interest" description="Disordered" evidence="1">
    <location>
        <begin position="434"/>
        <end position="485"/>
    </location>
</feature>
<feature type="domain" description="CCHC-type" evidence="2">
    <location>
        <begin position="419"/>
        <end position="435"/>
    </location>
</feature>
<dbReference type="Gene3D" id="4.10.60.10">
    <property type="entry name" value="Zinc finger, CCHC-type"/>
    <property type="match status" value="1"/>
</dbReference>
<evidence type="ECO:0000313" key="3">
    <source>
        <dbReference type="EMBL" id="KAK2647795.1"/>
    </source>
</evidence>
<name>A0AAD9U4J4_9ROSI</name>
<dbReference type="EMBL" id="JANJYI010000005">
    <property type="protein sequence ID" value="KAK2647795.1"/>
    <property type="molecule type" value="Genomic_DNA"/>
</dbReference>
<dbReference type="Pfam" id="PF01107">
    <property type="entry name" value="MP"/>
    <property type="match status" value="1"/>
</dbReference>
<reference evidence="3" key="1">
    <citation type="journal article" date="2023" name="Plant J.">
        <title>Genome sequences and population genomics provide insights into the demographic history, inbreeding, and mutation load of two 'living fossil' tree species of Dipteronia.</title>
        <authorList>
            <person name="Feng Y."/>
            <person name="Comes H.P."/>
            <person name="Chen J."/>
            <person name="Zhu S."/>
            <person name="Lu R."/>
            <person name="Zhang X."/>
            <person name="Li P."/>
            <person name="Qiu J."/>
            <person name="Olsen K.M."/>
            <person name="Qiu Y."/>
        </authorList>
    </citation>
    <scope>NUCLEOTIDE SEQUENCE</scope>
    <source>
        <strain evidence="3">KIB01</strain>
    </source>
</reference>
<feature type="domain" description="CCHC-type" evidence="2">
    <location>
        <begin position="461"/>
        <end position="477"/>
    </location>
</feature>
<evidence type="ECO:0000259" key="2">
    <source>
        <dbReference type="SMART" id="SM00343"/>
    </source>
</evidence>
<keyword evidence="4" id="KW-1185">Reference proteome</keyword>
<gene>
    <name evidence="3" type="ORF">Ddye_015284</name>
</gene>
<comment type="caution">
    <text evidence="3">The sequence shown here is derived from an EMBL/GenBank/DDBJ whole genome shotgun (WGS) entry which is preliminary data.</text>
</comment>
<sequence>MVVELSADDNGIRASPCFSRRLNHSDRCKLGEEKNLIKQWQTTSLSRRVTTLVQHLSPPIKEHVQSTTLDNCLIPTSATEQYVDLEIGQPLIDQWIKEGYSHLYIGARRIILTLHDRKGLAVTPRIALLNTIYKQYEHAIIGTCLSTLYAGSISLTYYPNFNISLRDQNLHNCLKIQLQIVGAPTAKLHHQLAYRLQDHALDLPIPGHTEDTIFIKAIPKQPPREKLTEIMSLKWITNYEKTFQKTTPVVATDTKFVKLSDSFIQTTYEQINTPASGVTDTPAVKAIPNTSPPSAPPVFQFLMIRPITTEKEIRIHHFEHDGTPVYTDKINGHFIWDVDPEMYVKKPLPDYCGDCYKTTSWVEAYAGTIFPVGHPSDWNISADVRSKVVLLPPFRAQAGRPRKKIFKSVGEHGNGNTRNCTICKKSGHNRQNCRNPQPCQASPPCSSATSATSKRPRRPYRCRKCGDEGNNSQKCPLAQEEVGTS</sequence>
<feature type="compositionally biased region" description="Basic residues" evidence="1">
    <location>
        <begin position="454"/>
        <end position="463"/>
    </location>
</feature>
<dbReference type="GO" id="GO:0008270">
    <property type="term" value="F:zinc ion binding"/>
    <property type="evidence" value="ECO:0007669"/>
    <property type="project" value="InterPro"/>
</dbReference>
<dbReference type="InterPro" id="IPR028919">
    <property type="entry name" value="Viral_movement"/>
</dbReference>
<feature type="compositionally biased region" description="Low complexity" evidence="1">
    <location>
        <begin position="436"/>
        <end position="453"/>
    </location>
</feature>
<dbReference type="InterPro" id="IPR053098">
    <property type="entry name" value="Petuviruses_polyprotein"/>
</dbReference>
<accession>A0AAD9U4J4</accession>
<evidence type="ECO:0000256" key="1">
    <source>
        <dbReference type="SAM" id="MobiDB-lite"/>
    </source>
</evidence>
<dbReference type="SMART" id="SM00343">
    <property type="entry name" value="ZnF_C2HC"/>
    <property type="match status" value="2"/>
</dbReference>
<dbReference type="GO" id="GO:0003676">
    <property type="term" value="F:nucleic acid binding"/>
    <property type="evidence" value="ECO:0007669"/>
    <property type="project" value="InterPro"/>
</dbReference>
<proteinExistence type="predicted"/>
<dbReference type="PANTHER" id="PTHR48435:SF1">
    <property type="entry name" value="POLYPROTEIN"/>
    <property type="match status" value="1"/>
</dbReference>
<organism evidence="3 4">
    <name type="scientific">Dipteronia dyeriana</name>
    <dbReference type="NCBI Taxonomy" id="168575"/>
    <lineage>
        <taxon>Eukaryota</taxon>
        <taxon>Viridiplantae</taxon>
        <taxon>Streptophyta</taxon>
        <taxon>Embryophyta</taxon>
        <taxon>Tracheophyta</taxon>
        <taxon>Spermatophyta</taxon>
        <taxon>Magnoliopsida</taxon>
        <taxon>eudicotyledons</taxon>
        <taxon>Gunneridae</taxon>
        <taxon>Pentapetalae</taxon>
        <taxon>rosids</taxon>
        <taxon>malvids</taxon>
        <taxon>Sapindales</taxon>
        <taxon>Sapindaceae</taxon>
        <taxon>Hippocastanoideae</taxon>
        <taxon>Acereae</taxon>
        <taxon>Dipteronia</taxon>
    </lineage>
</organism>
<dbReference type="PANTHER" id="PTHR48435">
    <property type="entry name" value="POLYPROTEIN"/>
    <property type="match status" value="1"/>
</dbReference>
<dbReference type="InterPro" id="IPR001878">
    <property type="entry name" value="Znf_CCHC"/>
</dbReference>